<evidence type="ECO:0000256" key="1">
    <source>
        <dbReference type="SAM" id="SignalP"/>
    </source>
</evidence>
<sequence length="127" mass="13338">MFIMIKRLSICLGIIVLSACAVEKPATGHQKTLLQVASSLKTKLICEEKGGMWKKVGKLQSFSCVLTAGDSGAACTDSSQCQIGCVWSGKTVPAGTEVTGQCAATTNLFGCHTRVSNGRAEHTLCID</sequence>
<dbReference type="Proteomes" id="UP001203338">
    <property type="component" value="Unassembled WGS sequence"/>
</dbReference>
<organism evidence="2 3">
    <name type="scientific">Parendozoicomonas callyspongiae</name>
    <dbReference type="NCBI Taxonomy" id="2942213"/>
    <lineage>
        <taxon>Bacteria</taxon>
        <taxon>Pseudomonadati</taxon>
        <taxon>Pseudomonadota</taxon>
        <taxon>Gammaproteobacteria</taxon>
        <taxon>Oceanospirillales</taxon>
        <taxon>Endozoicomonadaceae</taxon>
        <taxon>Parendozoicomonas</taxon>
    </lineage>
</organism>
<evidence type="ECO:0000313" key="2">
    <source>
        <dbReference type="EMBL" id="MCL6271851.1"/>
    </source>
</evidence>
<proteinExistence type="predicted"/>
<name>A0ABT0PKQ7_9GAMM</name>
<gene>
    <name evidence="2" type="ORF">M3P05_18190</name>
</gene>
<dbReference type="PROSITE" id="PS51257">
    <property type="entry name" value="PROKAR_LIPOPROTEIN"/>
    <property type="match status" value="1"/>
</dbReference>
<evidence type="ECO:0008006" key="4">
    <source>
        <dbReference type="Google" id="ProtNLM"/>
    </source>
</evidence>
<dbReference type="RefSeq" id="WP_249701514.1">
    <property type="nucleotide sequence ID" value="NZ_JAMFLX010000034.1"/>
</dbReference>
<dbReference type="EMBL" id="JAMFLX010000034">
    <property type="protein sequence ID" value="MCL6271851.1"/>
    <property type="molecule type" value="Genomic_DNA"/>
</dbReference>
<feature type="signal peptide" evidence="1">
    <location>
        <begin position="1"/>
        <end position="21"/>
    </location>
</feature>
<keyword evidence="3" id="KW-1185">Reference proteome</keyword>
<comment type="caution">
    <text evidence="2">The sequence shown here is derived from an EMBL/GenBank/DDBJ whole genome shotgun (WGS) entry which is preliminary data.</text>
</comment>
<protein>
    <recommendedName>
        <fullName evidence="4">Lipoprotein</fullName>
    </recommendedName>
</protein>
<accession>A0ABT0PKQ7</accession>
<reference evidence="2 3" key="1">
    <citation type="submission" date="2022-05" db="EMBL/GenBank/DDBJ databases">
        <authorList>
            <person name="Park J.-S."/>
        </authorList>
    </citation>
    <scope>NUCLEOTIDE SEQUENCE [LARGE SCALE GENOMIC DNA]</scope>
    <source>
        <strain evidence="2 3">2012CJ34-2</strain>
    </source>
</reference>
<keyword evidence="1" id="KW-0732">Signal</keyword>
<feature type="chain" id="PRO_5045130552" description="Lipoprotein" evidence="1">
    <location>
        <begin position="22"/>
        <end position="127"/>
    </location>
</feature>
<evidence type="ECO:0000313" key="3">
    <source>
        <dbReference type="Proteomes" id="UP001203338"/>
    </source>
</evidence>